<proteinExistence type="predicted"/>
<evidence type="ECO:0000313" key="1">
    <source>
        <dbReference type="Proteomes" id="UP000887580"/>
    </source>
</evidence>
<sequence>MNQEQMVSRIFAQFLSNSANNNNKTNLIKESSDASSPNLPQSASPPPPPSHERSISRGSSNNGGRNSSSPSQSPSSQPLQPSQGIPNMEQFNHLWQMMLNRNGIPPPQASGGPIPNLFGNPIFPGIPGMNQQEARFPV</sequence>
<organism evidence="1 2">
    <name type="scientific">Panagrolaimus sp. PS1159</name>
    <dbReference type="NCBI Taxonomy" id="55785"/>
    <lineage>
        <taxon>Eukaryota</taxon>
        <taxon>Metazoa</taxon>
        <taxon>Ecdysozoa</taxon>
        <taxon>Nematoda</taxon>
        <taxon>Chromadorea</taxon>
        <taxon>Rhabditida</taxon>
        <taxon>Tylenchina</taxon>
        <taxon>Panagrolaimomorpha</taxon>
        <taxon>Panagrolaimoidea</taxon>
        <taxon>Panagrolaimidae</taxon>
        <taxon>Panagrolaimus</taxon>
    </lineage>
</organism>
<accession>A0AC35FRK6</accession>
<dbReference type="Proteomes" id="UP000887580">
    <property type="component" value="Unplaced"/>
</dbReference>
<dbReference type="WBParaSite" id="PS1159_v2.g19581.t1">
    <property type="protein sequence ID" value="PS1159_v2.g19581.t1"/>
    <property type="gene ID" value="PS1159_v2.g19581"/>
</dbReference>
<name>A0AC35FRK6_9BILA</name>
<reference evidence="2" key="1">
    <citation type="submission" date="2022-11" db="UniProtKB">
        <authorList>
            <consortium name="WormBaseParasite"/>
        </authorList>
    </citation>
    <scope>IDENTIFICATION</scope>
</reference>
<evidence type="ECO:0000313" key="2">
    <source>
        <dbReference type="WBParaSite" id="PS1159_v2.g19581.t1"/>
    </source>
</evidence>
<protein>
    <submittedName>
        <fullName evidence="2">Uncharacterized protein</fullName>
    </submittedName>
</protein>